<feature type="transmembrane region" description="Helical" evidence="1">
    <location>
        <begin position="21"/>
        <end position="44"/>
    </location>
</feature>
<keyword evidence="1" id="KW-0812">Transmembrane</keyword>
<dbReference type="eggNOG" id="ENOG5033M6U">
    <property type="taxonomic scope" value="Bacteria"/>
</dbReference>
<dbReference type="RefSeq" id="WP_014256187.1">
    <property type="nucleotide sequence ID" value="NC_016627.1"/>
</dbReference>
<name>G8LVK8_ACECE</name>
<dbReference type="KEGG" id="ccl:Clocl_3117"/>
<evidence type="ECO:0000313" key="2">
    <source>
        <dbReference type="EMBL" id="AEV69644.1"/>
    </source>
</evidence>
<proteinExistence type="predicted"/>
<reference evidence="2 3" key="2">
    <citation type="journal article" date="2012" name="Stand. Genomic Sci.">
        <title>Complete Genome Sequence of Clostridium clariflavum DSM 19732.</title>
        <authorList>
            <person name="Izquierdo J.A."/>
            <person name="Goodwin L."/>
            <person name="Davenport K.W."/>
            <person name="Teshima H."/>
            <person name="Bruce D."/>
            <person name="Detter C."/>
            <person name="Tapia R."/>
            <person name="Han S."/>
            <person name="Land M."/>
            <person name="Hauser L."/>
            <person name="Jeffries C.D."/>
            <person name="Han J."/>
            <person name="Pitluck S."/>
            <person name="Nolan M."/>
            <person name="Chen A."/>
            <person name="Huntemann M."/>
            <person name="Mavromatis K."/>
            <person name="Mikhailova N."/>
            <person name="Liolios K."/>
            <person name="Woyke T."/>
            <person name="Lynd L.R."/>
        </authorList>
    </citation>
    <scope>NUCLEOTIDE SEQUENCE [LARGE SCALE GENOMIC DNA]</scope>
    <source>
        <strain evidence="3">DSM 19732 / NBRC 101661 / EBR45</strain>
    </source>
</reference>
<dbReference type="AlphaFoldDB" id="G8LVK8"/>
<organism evidence="2 3">
    <name type="scientific">Acetivibrio clariflavus (strain DSM 19732 / NBRC 101661 / EBR45)</name>
    <name type="common">Clostridium clariflavum</name>
    <dbReference type="NCBI Taxonomy" id="720554"/>
    <lineage>
        <taxon>Bacteria</taxon>
        <taxon>Bacillati</taxon>
        <taxon>Bacillota</taxon>
        <taxon>Clostridia</taxon>
        <taxon>Eubacteriales</taxon>
        <taxon>Oscillospiraceae</taxon>
        <taxon>Acetivibrio</taxon>
    </lineage>
</organism>
<reference evidence="3" key="1">
    <citation type="submission" date="2011-12" db="EMBL/GenBank/DDBJ databases">
        <title>Complete sequence of Clostridium clariflavum DSM 19732.</title>
        <authorList>
            <consortium name="US DOE Joint Genome Institute"/>
            <person name="Lucas S."/>
            <person name="Han J."/>
            <person name="Lapidus A."/>
            <person name="Cheng J.-F."/>
            <person name="Goodwin L."/>
            <person name="Pitluck S."/>
            <person name="Peters L."/>
            <person name="Teshima H."/>
            <person name="Detter J.C."/>
            <person name="Han C."/>
            <person name="Tapia R."/>
            <person name="Land M."/>
            <person name="Hauser L."/>
            <person name="Kyrpides N."/>
            <person name="Ivanova N."/>
            <person name="Pagani I."/>
            <person name="Kitzmiller T."/>
            <person name="Lynd L."/>
            <person name="Izquierdo J."/>
            <person name="Woyke T."/>
        </authorList>
    </citation>
    <scope>NUCLEOTIDE SEQUENCE [LARGE SCALE GENOMIC DNA]</scope>
    <source>
        <strain evidence="3">DSM 19732 / NBRC 101661 / EBR45</strain>
    </source>
</reference>
<sequence>MKKRISLRSFAAKLKDNRGEFGIKQIAGTVAIVIVIGLIVQFMAGGWLTDRVQDVWTWLWEDVIKSWF</sequence>
<dbReference type="HOGENOM" id="CLU_201861_0_0_9"/>
<dbReference type="STRING" id="720554.Clocl_3117"/>
<protein>
    <recommendedName>
        <fullName evidence="4">Flagellin, Flp1-like, domain</fullName>
    </recommendedName>
</protein>
<evidence type="ECO:0008006" key="4">
    <source>
        <dbReference type="Google" id="ProtNLM"/>
    </source>
</evidence>
<gene>
    <name evidence="2" type="ordered locus">Clocl_3117</name>
</gene>
<evidence type="ECO:0000313" key="3">
    <source>
        <dbReference type="Proteomes" id="UP000005435"/>
    </source>
</evidence>
<keyword evidence="3" id="KW-1185">Reference proteome</keyword>
<accession>G8LVK8</accession>
<evidence type="ECO:0000256" key="1">
    <source>
        <dbReference type="SAM" id="Phobius"/>
    </source>
</evidence>
<dbReference type="EMBL" id="CP003065">
    <property type="protein sequence ID" value="AEV69644.1"/>
    <property type="molecule type" value="Genomic_DNA"/>
</dbReference>
<keyword evidence="1" id="KW-0472">Membrane</keyword>
<dbReference type="Proteomes" id="UP000005435">
    <property type="component" value="Chromosome"/>
</dbReference>
<keyword evidence="1" id="KW-1133">Transmembrane helix</keyword>